<accession>A0A397VQ17</accession>
<keyword evidence="2" id="KW-1185">Reference proteome</keyword>
<name>A0A397VQ17_9GLOM</name>
<comment type="caution">
    <text evidence="1">The sequence shown here is derived from an EMBL/GenBank/DDBJ whole genome shotgun (WGS) entry which is preliminary data.</text>
</comment>
<dbReference type="SUPFAM" id="SSF52047">
    <property type="entry name" value="RNI-like"/>
    <property type="match status" value="1"/>
</dbReference>
<dbReference type="Proteomes" id="UP000266673">
    <property type="component" value="Unassembled WGS sequence"/>
</dbReference>
<protein>
    <recommendedName>
        <fullName evidence="3">F-box domain-containing protein</fullName>
    </recommendedName>
</protein>
<organism evidence="1 2">
    <name type="scientific">Gigaspora rosea</name>
    <dbReference type="NCBI Taxonomy" id="44941"/>
    <lineage>
        <taxon>Eukaryota</taxon>
        <taxon>Fungi</taxon>
        <taxon>Fungi incertae sedis</taxon>
        <taxon>Mucoromycota</taxon>
        <taxon>Glomeromycotina</taxon>
        <taxon>Glomeromycetes</taxon>
        <taxon>Diversisporales</taxon>
        <taxon>Gigasporaceae</taxon>
        <taxon>Gigaspora</taxon>
    </lineage>
</organism>
<evidence type="ECO:0000313" key="2">
    <source>
        <dbReference type="Proteomes" id="UP000266673"/>
    </source>
</evidence>
<dbReference type="Gene3D" id="3.80.10.10">
    <property type="entry name" value="Ribonuclease Inhibitor"/>
    <property type="match status" value="1"/>
</dbReference>
<reference evidence="1 2" key="1">
    <citation type="submission" date="2018-06" db="EMBL/GenBank/DDBJ databases">
        <title>Comparative genomics reveals the genomic features of Rhizophagus irregularis, R. cerebriforme, R. diaphanum and Gigaspora rosea, and their symbiotic lifestyle signature.</title>
        <authorList>
            <person name="Morin E."/>
            <person name="San Clemente H."/>
            <person name="Chen E.C.H."/>
            <person name="De La Providencia I."/>
            <person name="Hainaut M."/>
            <person name="Kuo A."/>
            <person name="Kohler A."/>
            <person name="Murat C."/>
            <person name="Tang N."/>
            <person name="Roy S."/>
            <person name="Loubradou J."/>
            <person name="Henrissat B."/>
            <person name="Grigoriev I.V."/>
            <person name="Corradi N."/>
            <person name="Roux C."/>
            <person name="Martin F.M."/>
        </authorList>
    </citation>
    <scope>NUCLEOTIDE SEQUENCE [LARGE SCALE GENOMIC DNA]</scope>
    <source>
        <strain evidence="1 2">DAOM 194757</strain>
    </source>
</reference>
<sequence length="435" mass="50685">MSIPILWQDPFSSKKRYKLISNYFSSFDEDQKLALKGQGINVEFSKPIFDYAIFLKVLDLSWLGFTISEYLERLNPTLSDRGPSVNFIINLLFKFFIESGATLHKLDLFFSYFTEIKPEIFNSLEQNTQFFSRIQDLSLEIESYLRIENTATLFEILIKNTTKISDLKFEGIYPSHEPQLFHTLIPLESQKNTLQEVIIENCYYNAEFEVLNNCKNLEILRMRGYHPKLSDILNCKISILEIVDETGFEIDASTIVQILEQSGELLQRLTIHYFKILNESLLLEAIKSSCPNITYLSISKIGFSTQLLEIIGNLQKLQFLTLQCIVDIPEELKIRVKQFAEILPLTLQYLDLVYNRWLVPYADILLNNCNAPLNKLFIYDLGNENNIKALIEFCIRNRTLNYVSVFYDWKEKNKLIKKKLEAYTAFGSFNIVVNC</sequence>
<proteinExistence type="predicted"/>
<dbReference type="EMBL" id="QKWP01000211">
    <property type="protein sequence ID" value="RIB24574.1"/>
    <property type="molecule type" value="Genomic_DNA"/>
</dbReference>
<gene>
    <name evidence="1" type="ORF">C2G38_2241946</name>
</gene>
<evidence type="ECO:0000313" key="1">
    <source>
        <dbReference type="EMBL" id="RIB24574.1"/>
    </source>
</evidence>
<dbReference type="OrthoDB" id="10391711at2759"/>
<dbReference type="AlphaFoldDB" id="A0A397VQ17"/>
<dbReference type="InterPro" id="IPR032675">
    <property type="entry name" value="LRR_dom_sf"/>
</dbReference>
<evidence type="ECO:0008006" key="3">
    <source>
        <dbReference type="Google" id="ProtNLM"/>
    </source>
</evidence>